<feature type="region of interest" description="Disordered" evidence="1">
    <location>
        <begin position="26"/>
        <end position="58"/>
    </location>
</feature>
<evidence type="ECO:0000313" key="2">
    <source>
        <dbReference type="EMBL" id="KAK1136988.1"/>
    </source>
</evidence>
<sequence>MNEIPSGRFIGTVSILGSGSNVDVRSSGGYNGTSRHKRVAKTTSFVPSTPTPSPASSFAGAIIKSRTTSSWRRQRRAEAAVNDATWQLVKKLVTLTVPLCKSRLVKTPF</sequence>
<reference evidence="2" key="1">
    <citation type="submission" date="2021-10" db="EMBL/GenBank/DDBJ databases">
        <title>Melipona bicolor Genome sequencing and assembly.</title>
        <authorList>
            <person name="Araujo N.S."/>
            <person name="Arias M.C."/>
        </authorList>
    </citation>
    <scope>NUCLEOTIDE SEQUENCE</scope>
    <source>
        <strain evidence="2">USP_2M_L1-L4_2017</strain>
        <tissue evidence="2">Whole body</tissue>
    </source>
</reference>
<name>A0AA40GFN7_9HYME</name>
<keyword evidence="3" id="KW-1185">Reference proteome</keyword>
<dbReference type="AlphaFoldDB" id="A0AA40GFN7"/>
<evidence type="ECO:0000256" key="1">
    <source>
        <dbReference type="SAM" id="MobiDB-lite"/>
    </source>
</evidence>
<accession>A0AA40GFN7</accession>
<dbReference type="Proteomes" id="UP001177670">
    <property type="component" value="Unassembled WGS sequence"/>
</dbReference>
<protein>
    <submittedName>
        <fullName evidence="2">Uncharacterized protein</fullName>
    </submittedName>
</protein>
<organism evidence="2 3">
    <name type="scientific">Melipona bicolor</name>
    <dbReference type="NCBI Taxonomy" id="60889"/>
    <lineage>
        <taxon>Eukaryota</taxon>
        <taxon>Metazoa</taxon>
        <taxon>Ecdysozoa</taxon>
        <taxon>Arthropoda</taxon>
        <taxon>Hexapoda</taxon>
        <taxon>Insecta</taxon>
        <taxon>Pterygota</taxon>
        <taxon>Neoptera</taxon>
        <taxon>Endopterygota</taxon>
        <taxon>Hymenoptera</taxon>
        <taxon>Apocrita</taxon>
        <taxon>Aculeata</taxon>
        <taxon>Apoidea</taxon>
        <taxon>Anthophila</taxon>
        <taxon>Apidae</taxon>
        <taxon>Melipona</taxon>
    </lineage>
</organism>
<gene>
    <name evidence="2" type="ORF">K0M31_001516</name>
</gene>
<dbReference type="EMBL" id="JAHYIQ010000001">
    <property type="protein sequence ID" value="KAK1136988.1"/>
    <property type="molecule type" value="Genomic_DNA"/>
</dbReference>
<evidence type="ECO:0000313" key="3">
    <source>
        <dbReference type="Proteomes" id="UP001177670"/>
    </source>
</evidence>
<proteinExistence type="predicted"/>
<feature type="compositionally biased region" description="Low complexity" evidence="1">
    <location>
        <begin position="42"/>
        <end position="58"/>
    </location>
</feature>
<comment type="caution">
    <text evidence="2">The sequence shown here is derived from an EMBL/GenBank/DDBJ whole genome shotgun (WGS) entry which is preliminary data.</text>
</comment>